<dbReference type="EMBL" id="JAXCGZ010015536">
    <property type="protein sequence ID" value="KAK7070116.1"/>
    <property type="molecule type" value="Genomic_DNA"/>
</dbReference>
<sequence length="52" mass="5825">MSKLARRGAKSQLRLPRQRSVVDFFANSETKSKKLLEQQPSSAKRNIPVAAV</sequence>
<evidence type="ECO:0000313" key="2">
    <source>
        <dbReference type="Proteomes" id="UP001381693"/>
    </source>
</evidence>
<comment type="caution">
    <text evidence="1">The sequence shown here is derived from an EMBL/GenBank/DDBJ whole genome shotgun (WGS) entry which is preliminary data.</text>
</comment>
<dbReference type="Proteomes" id="UP001381693">
    <property type="component" value="Unassembled WGS sequence"/>
</dbReference>
<name>A0AAN8ZVH0_HALRR</name>
<feature type="non-terminal residue" evidence="1">
    <location>
        <position position="52"/>
    </location>
</feature>
<reference evidence="1 2" key="1">
    <citation type="submission" date="2023-11" db="EMBL/GenBank/DDBJ databases">
        <title>Halocaridina rubra genome assembly.</title>
        <authorList>
            <person name="Smith C."/>
        </authorList>
    </citation>
    <scope>NUCLEOTIDE SEQUENCE [LARGE SCALE GENOMIC DNA]</scope>
    <source>
        <strain evidence="1">EP-1</strain>
        <tissue evidence="1">Whole</tissue>
    </source>
</reference>
<proteinExistence type="predicted"/>
<evidence type="ECO:0000313" key="1">
    <source>
        <dbReference type="EMBL" id="KAK7070116.1"/>
    </source>
</evidence>
<organism evidence="1 2">
    <name type="scientific">Halocaridina rubra</name>
    <name type="common">Hawaiian red shrimp</name>
    <dbReference type="NCBI Taxonomy" id="373956"/>
    <lineage>
        <taxon>Eukaryota</taxon>
        <taxon>Metazoa</taxon>
        <taxon>Ecdysozoa</taxon>
        <taxon>Arthropoda</taxon>
        <taxon>Crustacea</taxon>
        <taxon>Multicrustacea</taxon>
        <taxon>Malacostraca</taxon>
        <taxon>Eumalacostraca</taxon>
        <taxon>Eucarida</taxon>
        <taxon>Decapoda</taxon>
        <taxon>Pleocyemata</taxon>
        <taxon>Caridea</taxon>
        <taxon>Atyoidea</taxon>
        <taxon>Atyidae</taxon>
        <taxon>Halocaridina</taxon>
    </lineage>
</organism>
<gene>
    <name evidence="1" type="ORF">SK128_006775</name>
</gene>
<accession>A0AAN8ZVH0</accession>
<dbReference type="AlphaFoldDB" id="A0AAN8ZVH0"/>
<keyword evidence="2" id="KW-1185">Reference proteome</keyword>
<protein>
    <submittedName>
        <fullName evidence="1">Uncharacterized protein</fullName>
    </submittedName>
</protein>